<organism evidence="4 5">
    <name type="scientific">Caloramator proteoclasticus DSM 10124</name>
    <dbReference type="NCBI Taxonomy" id="1121262"/>
    <lineage>
        <taxon>Bacteria</taxon>
        <taxon>Bacillati</taxon>
        <taxon>Bacillota</taxon>
        <taxon>Clostridia</taxon>
        <taxon>Eubacteriales</taxon>
        <taxon>Clostridiaceae</taxon>
        <taxon>Caloramator</taxon>
    </lineage>
</organism>
<keyword evidence="3" id="KW-0406">Ion transport</keyword>
<dbReference type="GO" id="GO:0046961">
    <property type="term" value="F:proton-transporting ATPase activity, rotational mechanism"/>
    <property type="evidence" value="ECO:0007669"/>
    <property type="project" value="InterPro"/>
</dbReference>
<evidence type="ECO:0000256" key="2">
    <source>
        <dbReference type="ARBA" id="ARBA00022448"/>
    </source>
</evidence>
<dbReference type="InterPro" id="IPR036079">
    <property type="entry name" value="ATPase_csu/dsu_sf"/>
</dbReference>
<accession>A0A1M5BDT3</accession>
<dbReference type="AlphaFoldDB" id="A0A1M5BDT3"/>
<dbReference type="Proteomes" id="UP000184423">
    <property type="component" value="Unassembled WGS sequence"/>
</dbReference>
<dbReference type="PANTHER" id="PTHR38682">
    <property type="entry name" value="V-TYPE ATP SYNTHASE SUBUNIT C"/>
    <property type="match status" value="1"/>
</dbReference>
<evidence type="ECO:0000256" key="1">
    <source>
        <dbReference type="ARBA" id="ARBA00006709"/>
    </source>
</evidence>
<dbReference type="InterPro" id="IPR035067">
    <property type="entry name" value="V-type_ATPase_csu/dsu"/>
</dbReference>
<dbReference type="NCBIfam" id="NF002266">
    <property type="entry name" value="PRK01198.1-2"/>
    <property type="match status" value="1"/>
</dbReference>
<gene>
    <name evidence="4" type="ORF">SAMN02746091_02454</name>
</gene>
<dbReference type="Gene3D" id="1.10.132.50">
    <property type="entry name" value="ATP synthase (C/AC39) subunit, domain 3"/>
    <property type="match status" value="1"/>
</dbReference>
<keyword evidence="2" id="KW-0813">Transport</keyword>
<dbReference type="EMBL" id="FQVG01000069">
    <property type="protein sequence ID" value="SHF40575.1"/>
    <property type="molecule type" value="Genomic_DNA"/>
</dbReference>
<dbReference type="PANTHER" id="PTHR38682:SF1">
    <property type="entry name" value="V-TYPE ATP SYNTHASE SUBUNIT C"/>
    <property type="match status" value="1"/>
</dbReference>
<evidence type="ECO:0000256" key="3">
    <source>
        <dbReference type="ARBA" id="ARBA00023065"/>
    </source>
</evidence>
<evidence type="ECO:0000313" key="5">
    <source>
        <dbReference type="Proteomes" id="UP000184423"/>
    </source>
</evidence>
<reference evidence="5" key="1">
    <citation type="submission" date="2016-11" db="EMBL/GenBank/DDBJ databases">
        <authorList>
            <person name="Varghese N."/>
            <person name="Submissions S."/>
        </authorList>
    </citation>
    <scope>NUCLEOTIDE SEQUENCE [LARGE SCALE GENOMIC DNA]</scope>
    <source>
        <strain evidence="5">DSM 10124</strain>
    </source>
</reference>
<dbReference type="InterPro" id="IPR050873">
    <property type="entry name" value="V-ATPase_V0D/AC39_subunit"/>
</dbReference>
<dbReference type="Pfam" id="PF01992">
    <property type="entry name" value="vATP-synt_AC39"/>
    <property type="match status" value="1"/>
</dbReference>
<keyword evidence="5" id="KW-1185">Reference proteome</keyword>
<name>A0A1M5BDT3_9CLOT</name>
<dbReference type="RefSeq" id="WP_073250016.1">
    <property type="nucleotide sequence ID" value="NZ_FQVG01000069.1"/>
</dbReference>
<proteinExistence type="inferred from homology"/>
<comment type="similarity">
    <text evidence="1">Belongs to the V-ATPase V0D/AC39 subunit family.</text>
</comment>
<dbReference type="InterPro" id="IPR002843">
    <property type="entry name" value="ATPase_V0-cplx_csu/dsu"/>
</dbReference>
<dbReference type="SUPFAM" id="SSF103486">
    <property type="entry name" value="V-type ATP synthase subunit C"/>
    <property type="match status" value="1"/>
</dbReference>
<protein>
    <submittedName>
        <fullName evidence="4">V/A-type H+-transporting ATPase subunit C</fullName>
    </submittedName>
</protein>
<dbReference type="InterPro" id="IPR044911">
    <property type="entry name" value="V-type_ATPase_csu/dsu_dom_3"/>
</dbReference>
<evidence type="ECO:0000313" key="4">
    <source>
        <dbReference type="EMBL" id="SHF40575.1"/>
    </source>
</evidence>
<dbReference type="Gene3D" id="1.20.1690.10">
    <property type="entry name" value="V-type ATP synthase subunit C domain"/>
    <property type="match status" value="2"/>
</dbReference>
<sequence>MDNTIFAQCIARIKVLETKMLDRAKIETLLEAKDFNEAKRILQDSVYGDYINMPSYEDGLKKALEDFYREMVKICPVVEVVDIFRTKYDAHNIKTLVKNRFLQKNLDSILIDAGTIEVSKLKDIFKDDNLRDLYEVYRDAVFKAIDEYNSNKNPQDIDIIIDAAMFKRQLEIAKETRISFIKDYIQLLIDVYNIRTFIRAKEQNRERDFLNKVLIKGGKVDLDVFINNFIEDIENFSNKVFHTEHFKWLKEGLEEYIKTKDLGRIEKMADNYLISVLKNSKFISFGAEPVVAYIYAKENEIKVLRIILTGKKNGVGADTIRERLRDIYV</sequence>